<dbReference type="EMBL" id="CP000050">
    <property type="protein sequence ID" value="AAY47851.1"/>
    <property type="molecule type" value="Genomic_DNA"/>
</dbReference>
<keyword evidence="4" id="KW-0804">Transcription</keyword>
<keyword evidence="3" id="KW-0238">DNA-binding</keyword>
<dbReference type="AlphaFoldDB" id="A0A0H2X5W9"/>
<dbReference type="RefSeq" id="WP_011038489.1">
    <property type="nucleotide sequence ID" value="NC_007086.1"/>
</dbReference>
<sequence>MKLSLRQLQIFCAVAECGSTTAAAAQVALSQSATSASLNELESGLGTRLFDRVGKRLLLNDSGRALLPHARRMLDNAQQIEAGFHPGSASLSTRLKVGCSTTIGNYVLPLVLRELHTTAAHLRVEMEAGNSTAIAAKVANFELEMGLIEGPCHVPELHVEPWLSDELLIVIGSQHPLAKQANVTRKDLRAAAWLLREPGSGTREEVEQRLLRHLHQLADARQIGSSEAIKHMVMHGLGVSCLSRWVVEASLAAGTLKAITGVLPPMSRRFFLITHRDKFLSPSLARFCSSCRQFAQTQRASVTP</sequence>
<feature type="domain" description="HTH lysR-type" evidence="5">
    <location>
        <begin position="3"/>
        <end position="60"/>
    </location>
</feature>
<accession>A0A0H2X5W9</accession>
<dbReference type="Proteomes" id="UP000000420">
    <property type="component" value="Chromosome"/>
</dbReference>
<dbReference type="InterPro" id="IPR036388">
    <property type="entry name" value="WH-like_DNA-bd_sf"/>
</dbReference>
<dbReference type="NCBIfam" id="NF008095">
    <property type="entry name" value="PRK10837.1"/>
    <property type="match status" value="1"/>
</dbReference>
<evidence type="ECO:0000313" key="7">
    <source>
        <dbReference type="Proteomes" id="UP000000420"/>
    </source>
</evidence>
<name>A0A0H2X5W9_XANC8</name>
<evidence type="ECO:0000256" key="1">
    <source>
        <dbReference type="ARBA" id="ARBA00009437"/>
    </source>
</evidence>
<evidence type="ECO:0000259" key="5">
    <source>
        <dbReference type="PROSITE" id="PS50931"/>
    </source>
</evidence>
<dbReference type="PROSITE" id="PS50931">
    <property type="entry name" value="HTH_LYSR"/>
    <property type="match status" value="1"/>
</dbReference>
<dbReference type="PANTHER" id="PTHR30126:SF94">
    <property type="entry name" value="LYSR FAMILY TRANSCRIPTIONAL REGULATOR"/>
    <property type="match status" value="1"/>
</dbReference>
<keyword evidence="2" id="KW-0805">Transcription regulation</keyword>
<dbReference type="InterPro" id="IPR000847">
    <property type="entry name" value="LysR_HTH_N"/>
</dbReference>
<dbReference type="GO" id="GO:0003700">
    <property type="term" value="F:DNA-binding transcription factor activity"/>
    <property type="evidence" value="ECO:0007669"/>
    <property type="project" value="InterPro"/>
</dbReference>
<dbReference type="GO" id="GO:0000976">
    <property type="term" value="F:transcription cis-regulatory region binding"/>
    <property type="evidence" value="ECO:0007669"/>
    <property type="project" value="TreeGrafter"/>
</dbReference>
<evidence type="ECO:0000256" key="3">
    <source>
        <dbReference type="ARBA" id="ARBA00023125"/>
    </source>
</evidence>
<dbReference type="InterPro" id="IPR005119">
    <property type="entry name" value="LysR_subst-bd"/>
</dbReference>
<dbReference type="InterPro" id="IPR036390">
    <property type="entry name" value="WH_DNA-bd_sf"/>
</dbReference>
<dbReference type="Gene3D" id="1.10.10.10">
    <property type="entry name" value="Winged helix-like DNA-binding domain superfamily/Winged helix DNA-binding domain"/>
    <property type="match status" value="1"/>
</dbReference>
<proteinExistence type="inferred from homology"/>
<dbReference type="Pfam" id="PF03466">
    <property type="entry name" value="LysR_substrate"/>
    <property type="match status" value="1"/>
</dbReference>
<dbReference type="SUPFAM" id="SSF46785">
    <property type="entry name" value="Winged helix' DNA-binding domain"/>
    <property type="match status" value="1"/>
</dbReference>
<dbReference type="FunFam" id="1.10.10.10:FF:000001">
    <property type="entry name" value="LysR family transcriptional regulator"/>
    <property type="match status" value="1"/>
</dbReference>
<gene>
    <name evidence="6" type="ordered locus">XC_0773</name>
</gene>
<dbReference type="Gene3D" id="3.40.190.290">
    <property type="match status" value="1"/>
</dbReference>
<protein>
    <submittedName>
        <fullName evidence="6">Transcriptional regulator</fullName>
    </submittedName>
</protein>
<dbReference type="HOGENOM" id="CLU_039613_6_1_6"/>
<reference evidence="6 7" key="1">
    <citation type="journal article" date="2005" name="Genome Res.">
        <title>Comparative and functional genomic analyses of the pathogenicity of phytopathogen Xanthomonas campestris pv. campestris.</title>
        <authorList>
            <person name="Qian W."/>
            <person name="Jia Y."/>
            <person name="Ren S.X."/>
            <person name="He Y.Q."/>
            <person name="Feng J.X."/>
            <person name="Lu L.F."/>
            <person name="Sun Q."/>
            <person name="Ying G."/>
            <person name="Tang D.J."/>
            <person name="Tang H."/>
            <person name="Wu W."/>
            <person name="Hao P."/>
            <person name="Wang L."/>
            <person name="Jiang B.L."/>
            <person name="Zeng S."/>
            <person name="Gu W.Y."/>
            <person name="Lu G."/>
            <person name="Rong L."/>
            <person name="Tian Y."/>
            <person name="Yao Z."/>
            <person name="Fu G."/>
            <person name="Chen B."/>
            <person name="Fang R."/>
            <person name="Qiang B."/>
            <person name="Chen Z."/>
            <person name="Zhao G.P."/>
            <person name="Tang J.L."/>
            <person name="He C."/>
        </authorList>
    </citation>
    <scope>NUCLEOTIDE SEQUENCE [LARGE SCALE GENOMIC DNA]</scope>
    <source>
        <strain evidence="6 7">8004</strain>
    </source>
</reference>
<evidence type="ECO:0000256" key="2">
    <source>
        <dbReference type="ARBA" id="ARBA00023015"/>
    </source>
</evidence>
<dbReference type="PRINTS" id="PR00039">
    <property type="entry name" value="HTHLYSR"/>
</dbReference>
<dbReference type="PANTHER" id="PTHR30126">
    <property type="entry name" value="HTH-TYPE TRANSCRIPTIONAL REGULATOR"/>
    <property type="match status" value="1"/>
</dbReference>
<organism evidence="6 7">
    <name type="scientific">Xanthomonas campestris pv. campestris (strain 8004)</name>
    <dbReference type="NCBI Taxonomy" id="314565"/>
    <lineage>
        <taxon>Bacteria</taxon>
        <taxon>Pseudomonadati</taxon>
        <taxon>Pseudomonadota</taxon>
        <taxon>Gammaproteobacteria</taxon>
        <taxon>Lysobacterales</taxon>
        <taxon>Lysobacteraceae</taxon>
        <taxon>Xanthomonas</taxon>
    </lineage>
</organism>
<dbReference type="CDD" id="cd08420">
    <property type="entry name" value="PBP2_CysL_like"/>
    <property type="match status" value="1"/>
</dbReference>
<dbReference type="SUPFAM" id="SSF53850">
    <property type="entry name" value="Periplasmic binding protein-like II"/>
    <property type="match status" value="1"/>
</dbReference>
<dbReference type="Pfam" id="PF00126">
    <property type="entry name" value="HTH_1"/>
    <property type="match status" value="1"/>
</dbReference>
<evidence type="ECO:0000256" key="4">
    <source>
        <dbReference type="ARBA" id="ARBA00023163"/>
    </source>
</evidence>
<dbReference type="KEGG" id="xcb:XC_0773"/>
<comment type="similarity">
    <text evidence="1">Belongs to the LysR transcriptional regulatory family.</text>
</comment>
<evidence type="ECO:0000313" key="6">
    <source>
        <dbReference type="EMBL" id="AAY47851.1"/>
    </source>
</evidence>